<dbReference type="RefSeq" id="WP_253890124.1">
    <property type="nucleotide sequence ID" value="NZ_BAAAVB010000019.1"/>
</dbReference>
<dbReference type="EMBL" id="JAMTCO010000015">
    <property type="protein sequence ID" value="MCP2273081.1"/>
    <property type="molecule type" value="Genomic_DNA"/>
</dbReference>
<protein>
    <recommendedName>
        <fullName evidence="4">Alpha amylase inhibitor</fullName>
    </recommendedName>
</protein>
<feature type="signal peptide" evidence="1">
    <location>
        <begin position="1"/>
        <end position="26"/>
    </location>
</feature>
<dbReference type="Proteomes" id="UP001205185">
    <property type="component" value="Unassembled WGS sequence"/>
</dbReference>
<sequence length="98" mass="10442">MNLRKILTATFAATLATTTLTTTADAAEYRWSCRSVPAGHTYSMVRADQGCEPLYLVMLPEPGIWACTVPAGFTYTVSVVNSNCTLGGSSTRYLLAAA</sequence>
<organism evidence="2 3">
    <name type="scientific">Actinokineospora diospyrosa</name>
    <dbReference type="NCBI Taxonomy" id="103728"/>
    <lineage>
        <taxon>Bacteria</taxon>
        <taxon>Bacillati</taxon>
        <taxon>Actinomycetota</taxon>
        <taxon>Actinomycetes</taxon>
        <taxon>Pseudonocardiales</taxon>
        <taxon>Pseudonocardiaceae</taxon>
        <taxon>Actinokineospora</taxon>
    </lineage>
</organism>
<reference evidence="2 3" key="1">
    <citation type="submission" date="2022-06" db="EMBL/GenBank/DDBJ databases">
        <title>Genomic Encyclopedia of Archaeal and Bacterial Type Strains, Phase II (KMG-II): from individual species to whole genera.</title>
        <authorList>
            <person name="Goeker M."/>
        </authorList>
    </citation>
    <scope>NUCLEOTIDE SEQUENCE [LARGE SCALE GENOMIC DNA]</scope>
    <source>
        <strain evidence="2 3">DSM 44255</strain>
    </source>
</reference>
<keyword evidence="3" id="KW-1185">Reference proteome</keyword>
<feature type="chain" id="PRO_5046781019" description="Alpha amylase inhibitor" evidence="1">
    <location>
        <begin position="27"/>
        <end position="98"/>
    </location>
</feature>
<evidence type="ECO:0008006" key="4">
    <source>
        <dbReference type="Google" id="ProtNLM"/>
    </source>
</evidence>
<accession>A0ABT1IKP2</accession>
<proteinExistence type="predicted"/>
<evidence type="ECO:0000313" key="3">
    <source>
        <dbReference type="Proteomes" id="UP001205185"/>
    </source>
</evidence>
<keyword evidence="1" id="KW-0732">Signal</keyword>
<name>A0ABT1IKP2_9PSEU</name>
<gene>
    <name evidence="2" type="ORF">LV75_005607</name>
</gene>
<comment type="caution">
    <text evidence="2">The sequence shown here is derived from an EMBL/GenBank/DDBJ whole genome shotgun (WGS) entry which is preliminary data.</text>
</comment>
<evidence type="ECO:0000256" key="1">
    <source>
        <dbReference type="SAM" id="SignalP"/>
    </source>
</evidence>
<evidence type="ECO:0000313" key="2">
    <source>
        <dbReference type="EMBL" id="MCP2273081.1"/>
    </source>
</evidence>